<protein>
    <submittedName>
        <fullName evidence="2">Uncharacterized protein</fullName>
    </submittedName>
</protein>
<proteinExistence type="predicted"/>
<organism evidence="1 2">
    <name type="scientific">Schistosoma mattheei</name>
    <dbReference type="NCBI Taxonomy" id="31246"/>
    <lineage>
        <taxon>Eukaryota</taxon>
        <taxon>Metazoa</taxon>
        <taxon>Spiralia</taxon>
        <taxon>Lophotrochozoa</taxon>
        <taxon>Platyhelminthes</taxon>
        <taxon>Trematoda</taxon>
        <taxon>Digenea</taxon>
        <taxon>Strigeidida</taxon>
        <taxon>Schistosomatoidea</taxon>
        <taxon>Schistosomatidae</taxon>
        <taxon>Schistosoma</taxon>
    </lineage>
</organism>
<accession>A0AA85BAK7</accession>
<dbReference type="AlphaFoldDB" id="A0AA85BAK7"/>
<dbReference type="Proteomes" id="UP000050791">
    <property type="component" value="Unassembled WGS sequence"/>
</dbReference>
<dbReference type="WBParaSite" id="SMTH1_41400.1">
    <property type="protein sequence ID" value="SMTH1_41400.1"/>
    <property type="gene ID" value="SMTH1_41400"/>
</dbReference>
<evidence type="ECO:0000313" key="2">
    <source>
        <dbReference type="WBParaSite" id="SMTH1_41400.1"/>
    </source>
</evidence>
<sequence>MTTMESRIPRRRANSAEPRTNYFVRKLSKLVLNESNLQNTSRLKDFNMNRRLSTQQPKFTNPFARLDFRKKRKKTTKVKVPPLDFPQSYTELILELAYTSNLTRQVIRPFNRCHLISQLTECARLIRGRIASGAACIQLPLLADSKKDEQRMSDNRMIMVKINQFNEAHALFTDWINKLSSAPFVTNTFGPTVVQPCDENSPTNQQILLSKSNYSIQDANLLQDLQCDGELLFCQLQSCALAVFELLKNVGYTTFVEPSCMEASLYKSCYAQNESTLTHLNENGHEIKNSGTEILSHSNSYNNTSIKVQVCSLMKIVNF</sequence>
<reference evidence="2" key="1">
    <citation type="submission" date="2023-11" db="UniProtKB">
        <authorList>
            <consortium name="WormBaseParasite"/>
        </authorList>
    </citation>
    <scope>IDENTIFICATION</scope>
</reference>
<name>A0AA85BAK7_9TREM</name>
<evidence type="ECO:0000313" key="1">
    <source>
        <dbReference type="Proteomes" id="UP000050791"/>
    </source>
</evidence>